<protein>
    <submittedName>
        <fullName evidence="2">Uncharacterized protein</fullName>
    </submittedName>
</protein>
<dbReference type="Pfam" id="PF13561">
    <property type="entry name" value="adh_short_C2"/>
    <property type="match status" value="1"/>
</dbReference>
<evidence type="ECO:0000313" key="2">
    <source>
        <dbReference type="WBParaSite" id="MBELARI_LOCUS14541"/>
    </source>
</evidence>
<organism evidence="1 2">
    <name type="scientific">Mesorhabditis belari</name>
    <dbReference type="NCBI Taxonomy" id="2138241"/>
    <lineage>
        <taxon>Eukaryota</taxon>
        <taxon>Metazoa</taxon>
        <taxon>Ecdysozoa</taxon>
        <taxon>Nematoda</taxon>
        <taxon>Chromadorea</taxon>
        <taxon>Rhabditida</taxon>
        <taxon>Rhabditina</taxon>
        <taxon>Rhabditomorpha</taxon>
        <taxon>Rhabditoidea</taxon>
        <taxon>Rhabditidae</taxon>
        <taxon>Mesorhabditinae</taxon>
        <taxon>Mesorhabditis</taxon>
    </lineage>
</organism>
<dbReference type="WBParaSite" id="MBELARI_LOCUS14541">
    <property type="protein sequence ID" value="MBELARI_LOCUS14541"/>
    <property type="gene ID" value="MBELARI_LOCUS14541"/>
</dbReference>
<name>A0AAF3EKI1_9BILA</name>
<sequence>MVFSEGASHLLEFTSVTCKNAAKMFPPPKDSPFKKNLLDDKVNLLNYCRKFEVEFGVDSQHNAGVILAEQKEAPVEVARQLSKVIDKEDGKPCNVLINHCPFRFTIPSEQTTIANIQLSFDALSTSAFLMTKSMYARNANSTPSTVLNVTTNFSQCSIPFSTVSSMALADVEAMTCSLNNGFAKGGLRVNAIAPNSALANASC</sequence>
<dbReference type="Proteomes" id="UP000887575">
    <property type="component" value="Unassembled WGS sequence"/>
</dbReference>
<accession>A0AAF3EKI1</accession>
<reference evidence="2" key="1">
    <citation type="submission" date="2024-02" db="UniProtKB">
        <authorList>
            <consortium name="WormBaseParasite"/>
        </authorList>
    </citation>
    <scope>IDENTIFICATION</scope>
</reference>
<keyword evidence="1" id="KW-1185">Reference proteome</keyword>
<dbReference type="InterPro" id="IPR036291">
    <property type="entry name" value="NAD(P)-bd_dom_sf"/>
</dbReference>
<dbReference type="AlphaFoldDB" id="A0AAF3EKI1"/>
<proteinExistence type="predicted"/>
<evidence type="ECO:0000313" key="1">
    <source>
        <dbReference type="Proteomes" id="UP000887575"/>
    </source>
</evidence>
<dbReference type="Gene3D" id="3.40.50.720">
    <property type="entry name" value="NAD(P)-binding Rossmann-like Domain"/>
    <property type="match status" value="1"/>
</dbReference>
<dbReference type="SUPFAM" id="SSF51735">
    <property type="entry name" value="NAD(P)-binding Rossmann-fold domains"/>
    <property type="match status" value="1"/>
</dbReference>
<dbReference type="InterPro" id="IPR002347">
    <property type="entry name" value="SDR_fam"/>
</dbReference>